<sequence>MTDVDNRAVPGTYEKTETGYVRLDEPTLPAPAAVADMAVEDAQAIIDASEASGFPPPPQAVAVIEAAAAAQAATARAAAEAEAEARRLARQSSKPTPSAGETKE</sequence>
<dbReference type="AlphaFoldDB" id="A0A0P0P1B5"/>
<keyword evidence="3" id="KW-1185">Reference proteome</keyword>
<evidence type="ECO:0000313" key="2">
    <source>
        <dbReference type="EMBL" id="ALL14261.1"/>
    </source>
</evidence>
<dbReference type="EMBL" id="CP013002">
    <property type="protein sequence ID" value="ALL14261.1"/>
    <property type="molecule type" value="Genomic_DNA"/>
</dbReference>
<dbReference type="Proteomes" id="UP000056905">
    <property type="component" value="Chromosome"/>
</dbReference>
<reference evidence="2 3" key="1">
    <citation type="submission" date="2015-10" db="EMBL/GenBank/DDBJ databases">
        <title>Conservation of the essential genome among Caulobacter and Brevundimonas species.</title>
        <authorList>
            <person name="Scott D."/>
            <person name="Ely B."/>
        </authorList>
    </citation>
    <scope>NUCLEOTIDE SEQUENCE [LARGE SCALE GENOMIC DNA]</scope>
    <source>
        <strain evidence="2 3">CB4</strain>
    </source>
</reference>
<accession>A0A0P0P1B5</accession>
<dbReference type="STRING" id="69395.AQ619_13425"/>
<gene>
    <name evidence="2" type="ORF">AQ619_13425</name>
</gene>
<protein>
    <submittedName>
        <fullName evidence="2">Uncharacterized protein</fullName>
    </submittedName>
</protein>
<feature type="region of interest" description="Disordered" evidence="1">
    <location>
        <begin position="81"/>
        <end position="104"/>
    </location>
</feature>
<evidence type="ECO:0000313" key="3">
    <source>
        <dbReference type="Proteomes" id="UP000056905"/>
    </source>
</evidence>
<dbReference type="KEGG" id="chq:AQ619_13425"/>
<organism evidence="2 3">
    <name type="scientific">Caulobacter henricii</name>
    <dbReference type="NCBI Taxonomy" id="69395"/>
    <lineage>
        <taxon>Bacteria</taxon>
        <taxon>Pseudomonadati</taxon>
        <taxon>Pseudomonadota</taxon>
        <taxon>Alphaproteobacteria</taxon>
        <taxon>Caulobacterales</taxon>
        <taxon>Caulobacteraceae</taxon>
        <taxon>Caulobacter</taxon>
    </lineage>
</organism>
<proteinExistence type="predicted"/>
<dbReference type="RefSeq" id="WP_062148539.1">
    <property type="nucleotide sequence ID" value="NZ_CP013002.1"/>
</dbReference>
<evidence type="ECO:0000256" key="1">
    <source>
        <dbReference type="SAM" id="MobiDB-lite"/>
    </source>
</evidence>
<name>A0A0P0P1B5_9CAUL</name>